<comment type="pathway">
    <text evidence="1">Bacterial outer membrane biogenesis; LPS O-antigen biosynthesis.</text>
</comment>
<evidence type="ECO:0000313" key="4">
    <source>
        <dbReference type="EMBL" id="MCK6263238.1"/>
    </source>
</evidence>
<dbReference type="InterPro" id="IPR001509">
    <property type="entry name" value="Epimerase_deHydtase"/>
</dbReference>
<organism evidence="4 5">
    <name type="scientific">Vibrio amylolyticus</name>
    <dbReference type="NCBI Taxonomy" id="2847292"/>
    <lineage>
        <taxon>Bacteria</taxon>
        <taxon>Pseudomonadati</taxon>
        <taxon>Pseudomonadota</taxon>
        <taxon>Gammaproteobacteria</taxon>
        <taxon>Vibrionales</taxon>
        <taxon>Vibrionaceae</taxon>
        <taxon>Vibrio</taxon>
    </lineage>
</organism>
<comment type="caution">
    <text evidence="4">The sequence shown here is derived from an EMBL/GenBank/DDBJ whole genome shotgun (WGS) entry which is preliminary data.</text>
</comment>
<evidence type="ECO:0000259" key="3">
    <source>
        <dbReference type="Pfam" id="PF01370"/>
    </source>
</evidence>
<dbReference type="SUPFAM" id="SSF51735">
    <property type="entry name" value="NAD(P)-binding Rossmann-fold domains"/>
    <property type="match status" value="1"/>
</dbReference>
<evidence type="ECO:0000256" key="1">
    <source>
        <dbReference type="ARBA" id="ARBA00005125"/>
    </source>
</evidence>
<dbReference type="Pfam" id="PF01370">
    <property type="entry name" value="Epimerase"/>
    <property type="match status" value="1"/>
</dbReference>
<evidence type="ECO:0000313" key="5">
    <source>
        <dbReference type="Proteomes" id="UP001139559"/>
    </source>
</evidence>
<dbReference type="Gene3D" id="3.40.50.720">
    <property type="entry name" value="NAD(P)-binding Rossmann-like Domain"/>
    <property type="match status" value="1"/>
</dbReference>
<feature type="domain" description="NAD-dependent epimerase/dehydratase" evidence="3">
    <location>
        <begin position="4"/>
        <end position="233"/>
    </location>
</feature>
<dbReference type="InterPro" id="IPR036291">
    <property type="entry name" value="NAD(P)-bd_dom_sf"/>
</dbReference>
<dbReference type="CDD" id="cd05232">
    <property type="entry name" value="UDP_G4E_4_SDR_e"/>
    <property type="match status" value="1"/>
</dbReference>
<protein>
    <submittedName>
        <fullName evidence="4">SDR family oxidoreductase</fullName>
    </submittedName>
</protein>
<name>A0A9X1XJX9_9VIBR</name>
<gene>
    <name evidence="4" type="ORF">KP803_08105</name>
</gene>
<comment type="similarity">
    <text evidence="2">Belongs to the NAD(P)-dependent epimerase/dehydratase family.</text>
</comment>
<dbReference type="EMBL" id="JAJHVV010000004">
    <property type="protein sequence ID" value="MCK6263238.1"/>
    <property type="molecule type" value="Genomic_DNA"/>
</dbReference>
<keyword evidence="5" id="KW-1185">Reference proteome</keyword>
<reference evidence="4" key="1">
    <citation type="submission" date="2021-11" db="EMBL/GenBank/DDBJ databases">
        <title>Vibrio ZSDE26 sp. nov. and Vibrio ZSDZ34 sp. nov., isolated from coastal seawater in Qingdao.</title>
        <authorList>
            <person name="Zhang P."/>
        </authorList>
    </citation>
    <scope>NUCLEOTIDE SEQUENCE</scope>
    <source>
        <strain evidence="4">ZSDE26</strain>
    </source>
</reference>
<sequence>MKLLVTGSSGFVGQRLYEMAMSSNLEVCQVKRDSTLTQKWDSKNGEIFIVSSISSKTNWDGAFEGVDCVVHCAARVHQMKESKTDAIEAYREINAAGTLNLAQQAEKAGVRRFIFLSSIKVNGEFTKEGNAFQPDLESIPNDPYGLSKYEAEIGLKALAKETGFEVVIIRPPLVYGEGVKANFENLMSIIRKGLPLPLGAIHNQRSLVFRDNLVDLILLCCQHPKAVGETFLVADEQDVSTTGLIELISKAMNRPNRLLPIPMSWIKLGAKLIGKPQISQRICSNLQVDMSNTQKLLGWKPKISTQDGVNRAVQAFLKSNS</sequence>
<dbReference type="Proteomes" id="UP001139559">
    <property type="component" value="Unassembled WGS sequence"/>
</dbReference>
<dbReference type="RefSeq" id="WP_248008326.1">
    <property type="nucleotide sequence ID" value="NZ_JAJHVV010000004.1"/>
</dbReference>
<dbReference type="PANTHER" id="PTHR43000">
    <property type="entry name" value="DTDP-D-GLUCOSE 4,6-DEHYDRATASE-RELATED"/>
    <property type="match status" value="1"/>
</dbReference>
<dbReference type="AlphaFoldDB" id="A0A9X1XJX9"/>
<proteinExistence type="inferred from homology"/>
<evidence type="ECO:0000256" key="2">
    <source>
        <dbReference type="ARBA" id="ARBA00007637"/>
    </source>
</evidence>
<accession>A0A9X1XJX9</accession>